<protein>
    <recommendedName>
        <fullName evidence="2">Zinc ribbon domain-containing protein</fullName>
    </recommendedName>
</protein>
<gene>
    <name evidence="1" type="ORF">F4Y08_14530</name>
</gene>
<proteinExistence type="predicted"/>
<evidence type="ECO:0000313" key="1">
    <source>
        <dbReference type="EMBL" id="MYD91525.1"/>
    </source>
</evidence>
<accession>A0A6B1DXN9</accession>
<comment type="caution">
    <text evidence="1">The sequence shown here is derived from an EMBL/GenBank/DDBJ whole genome shotgun (WGS) entry which is preliminary data.</text>
</comment>
<evidence type="ECO:0008006" key="2">
    <source>
        <dbReference type="Google" id="ProtNLM"/>
    </source>
</evidence>
<dbReference type="AlphaFoldDB" id="A0A6B1DXN9"/>
<sequence length="126" mass="13685">MVRTERICAECGGSIQIEDQFCPACGLDTQAELMPTPTSSLAQKAVAAAPALLAVGLVVLKLGGSLLRNSLVRQLLAGGHRGLPDVRRDEASPTSGGRLHVRRRWRIHHRDGRHTSGEEEETYTFT</sequence>
<dbReference type="EMBL" id="VXPY01000100">
    <property type="protein sequence ID" value="MYD91525.1"/>
    <property type="molecule type" value="Genomic_DNA"/>
</dbReference>
<reference evidence="1" key="1">
    <citation type="submission" date="2019-09" db="EMBL/GenBank/DDBJ databases">
        <title>Characterisation of the sponge microbiome using genome-centric metagenomics.</title>
        <authorList>
            <person name="Engelberts J.P."/>
            <person name="Robbins S.J."/>
            <person name="De Goeij J.M."/>
            <person name="Aranda M."/>
            <person name="Bell S.C."/>
            <person name="Webster N.S."/>
        </authorList>
    </citation>
    <scope>NUCLEOTIDE SEQUENCE</scope>
    <source>
        <strain evidence="1">SB0662_bin_9</strain>
    </source>
</reference>
<organism evidence="1">
    <name type="scientific">Caldilineaceae bacterium SB0662_bin_9</name>
    <dbReference type="NCBI Taxonomy" id="2605258"/>
    <lineage>
        <taxon>Bacteria</taxon>
        <taxon>Bacillati</taxon>
        <taxon>Chloroflexota</taxon>
        <taxon>Caldilineae</taxon>
        <taxon>Caldilineales</taxon>
        <taxon>Caldilineaceae</taxon>
    </lineage>
</organism>
<name>A0A6B1DXN9_9CHLR</name>